<keyword evidence="2" id="KW-0699">rRNA-binding</keyword>
<dbReference type="Gene3D" id="2.40.30.10">
    <property type="entry name" value="Translation factors"/>
    <property type="match status" value="1"/>
</dbReference>
<dbReference type="PANTHER" id="PTHR11229">
    <property type="entry name" value="50S RIBOSOMAL PROTEIN L3"/>
    <property type="match status" value="1"/>
</dbReference>
<accession>A0A1G1ZMZ2</accession>
<evidence type="ECO:0000256" key="5">
    <source>
        <dbReference type="ARBA" id="ARBA00023274"/>
    </source>
</evidence>
<evidence type="ECO:0000313" key="9">
    <source>
        <dbReference type="EMBL" id="OGY65944.1"/>
    </source>
</evidence>
<reference evidence="9 10" key="1">
    <citation type="journal article" date="2016" name="Nat. Commun.">
        <title>Thousands of microbial genomes shed light on interconnected biogeochemical processes in an aquifer system.</title>
        <authorList>
            <person name="Anantharaman K."/>
            <person name="Brown C.T."/>
            <person name="Hug L.A."/>
            <person name="Sharon I."/>
            <person name="Castelle C.J."/>
            <person name="Probst A.J."/>
            <person name="Thomas B.C."/>
            <person name="Singh A."/>
            <person name="Wilkins M.J."/>
            <person name="Karaoz U."/>
            <person name="Brodie E.L."/>
            <person name="Williams K.H."/>
            <person name="Hubbard S.S."/>
            <person name="Banfield J.F."/>
        </authorList>
    </citation>
    <scope>NUCLEOTIDE SEQUENCE [LARGE SCALE GENOMIC DNA]</scope>
</reference>
<dbReference type="PANTHER" id="PTHR11229:SF16">
    <property type="entry name" value="LARGE RIBOSOMAL SUBUNIT PROTEIN UL3C"/>
    <property type="match status" value="1"/>
</dbReference>
<dbReference type="AlphaFoldDB" id="A0A1G1ZMZ2"/>
<evidence type="ECO:0000313" key="10">
    <source>
        <dbReference type="Proteomes" id="UP000177942"/>
    </source>
</evidence>
<dbReference type="Proteomes" id="UP000177942">
    <property type="component" value="Unassembled WGS sequence"/>
</dbReference>
<dbReference type="SUPFAM" id="SSF50447">
    <property type="entry name" value="Translation proteins"/>
    <property type="match status" value="1"/>
</dbReference>
<dbReference type="GO" id="GO:0006412">
    <property type="term" value="P:translation"/>
    <property type="evidence" value="ECO:0007669"/>
    <property type="project" value="InterPro"/>
</dbReference>
<organism evidence="9 10">
    <name type="scientific">Candidatus Harrisonbacteria bacterium RIFCSPLOWO2_01_FULL_44_18</name>
    <dbReference type="NCBI Taxonomy" id="1798407"/>
    <lineage>
        <taxon>Bacteria</taxon>
        <taxon>Candidatus Harrisoniibacteriota</taxon>
    </lineage>
</organism>
<keyword evidence="3" id="KW-0694">RNA-binding</keyword>
<evidence type="ECO:0000256" key="1">
    <source>
        <dbReference type="ARBA" id="ARBA00006540"/>
    </source>
</evidence>
<dbReference type="STRING" id="1798407.A3A16_00985"/>
<protein>
    <recommendedName>
        <fullName evidence="6">Large ribosomal subunit protein uL3</fullName>
    </recommendedName>
    <alternativeName>
        <fullName evidence="7">50S ribosomal protein L3</fullName>
    </alternativeName>
</protein>
<keyword evidence="5" id="KW-0687">Ribonucleoprotein</keyword>
<dbReference type="InterPro" id="IPR009000">
    <property type="entry name" value="Transl_B-barrel_sf"/>
</dbReference>
<evidence type="ECO:0000256" key="2">
    <source>
        <dbReference type="ARBA" id="ARBA00022730"/>
    </source>
</evidence>
<dbReference type="GO" id="GO:0022625">
    <property type="term" value="C:cytosolic large ribosomal subunit"/>
    <property type="evidence" value="ECO:0007669"/>
    <property type="project" value="TreeGrafter"/>
</dbReference>
<keyword evidence="4 9" id="KW-0689">Ribosomal protein</keyword>
<dbReference type="FunFam" id="2.40.30.10:FF:000004">
    <property type="entry name" value="50S ribosomal protein L3"/>
    <property type="match status" value="1"/>
</dbReference>
<comment type="similarity">
    <text evidence="1">Belongs to the universal ribosomal protein uL3 family.</text>
</comment>
<name>A0A1G1ZMZ2_9BACT</name>
<evidence type="ECO:0000256" key="4">
    <source>
        <dbReference type="ARBA" id="ARBA00022980"/>
    </source>
</evidence>
<dbReference type="Pfam" id="PF00297">
    <property type="entry name" value="Ribosomal_L3"/>
    <property type="match status" value="1"/>
</dbReference>
<dbReference type="InterPro" id="IPR019927">
    <property type="entry name" value="Ribosomal_uL3_bac/org-type"/>
</dbReference>
<comment type="caution">
    <text evidence="9">The sequence shown here is derived from an EMBL/GenBank/DDBJ whole genome shotgun (WGS) entry which is preliminary data.</text>
</comment>
<dbReference type="GO" id="GO:0019843">
    <property type="term" value="F:rRNA binding"/>
    <property type="evidence" value="ECO:0007669"/>
    <property type="project" value="UniProtKB-KW"/>
</dbReference>
<proteinExistence type="inferred from homology"/>
<evidence type="ECO:0000256" key="7">
    <source>
        <dbReference type="ARBA" id="ARBA00035457"/>
    </source>
</evidence>
<dbReference type="EMBL" id="MHJJ01000005">
    <property type="protein sequence ID" value="OGY65944.1"/>
    <property type="molecule type" value="Genomic_DNA"/>
</dbReference>
<sequence length="140" mass="15160">MTKFVGTKLKMYQIWKDDKAIGVTPVKLDNGADLTSLKVGDLVKASGISKGHGFQGVVKRHGFSGGPKTHGQKNRHRAPGSIGNTTPQRVLPGRRMAGHMGVERVTIKNLEIVDINNDQRILFLKGAVTGNEGGRVEIYS</sequence>
<evidence type="ECO:0000256" key="8">
    <source>
        <dbReference type="SAM" id="MobiDB-lite"/>
    </source>
</evidence>
<dbReference type="InterPro" id="IPR000597">
    <property type="entry name" value="Ribosomal_uL3"/>
</dbReference>
<gene>
    <name evidence="9" type="ORF">A3A16_00985</name>
</gene>
<feature type="region of interest" description="Disordered" evidence="8">
    <location>
        <begin position="63"/>
        <end position="87"/>
    </location>
</feature>
<evidence type="ECO:0000256" key="3">
    <source>
        <dbReference type="ARBA" id="ARBA00022884"/>
    </source>
</evidence>
<evidence type="ECO:0000256" key="6">
    <source>
        <dbReference type="ARBA" id="ARBA00035243"/>
    </source>
</evidence>
<dbReference type="GO" id="GO:0003735">
    <property type="term" value="F:structural constituent of ribosome"/>
    <property type="evidence" value="ECO:0007669"/>
    <property type="project" value="InterPro"/>
</dbReference>